<dbReference type="Proteomes" id="UP000248917">
    <property type="component" value="Unassembled WGS sequence"/>
</dbReference>
<name>A0A326RLZ8_9BACT</name>
<evidence type="ECO:0000256" key="1">
    <source>
        <dbReference type="SAM" id="SignalP"/>
    </source>
</evidence>
<reference evidence="2 3" key="1">
    <citation type="submission" date="2018-06" db="EMBL/GenBank/DDBJ databases">
        <title>Genomic Encyclopedia of Archaeal and Bacterial Type Strains, Phase II (KMG-II): from individual species to whole genera.</title>
        <authorList>
            <person name="Goeker M."/>
        </authorList>
    </citation>
    <scope>NUCLEOTIDE SEQUENCE [LARGE SCALE GENOMIC DNA]</scope>
    <source>
        <strain evidence="2 3">T4</strain>
    </source>
</reference>
<dbReference type="NCBIfam" id="NF047658">
    <property type="entry name" value="HYC_CC_PP"/>
    <property type="match status" value="1"/>
</dbReference>
<proteinExistence type="predicted"/>
<feature type="chain" id="PRO_5016400735" evidence="1">
    <location>
        <begin position="22"/>
        <end position="137"/>
    </location>
</feature>
<dbReference type="InterPro" id="IPR058512">
    <property type="entry name" value="DUF8199"/>
</dbReference>
<accession>A0A326RLZ8</accession>
<dbReference type="EMBL" id="QKTX01000012">
    <property type="protein sequence ID" value="PZV80292.1"/>
    <property type="molecule type" value="Genomic_DNA"/>
</dbReference>
<keyword evidence="1" id="KW-0732">Signal</keyword>
<dbReference type="AlphaFoldDB" id="A0A326RLZ8"/>
<dbReference type="RefSeq" id="WP_146250910.1">
    <property type="nucleotide sequence ID" value="NZ_QKTX01000012.1"/>
</dbReference>
<keyword evidence="3" id="KW-1185">Reference proteome</keyword>
<dbReference type="InterPro" id="IPR058060">
    <property type="entry name" value="HYC_CC_PP"/>
</dbReference>
<organism evidence="2 3">
    <name type="scientific">Algoriphagus aquaeductus</name>
    <dbReference type="NCBI Taxonomy" id="475299"/>
    <lineage>
        <taxon>Bacteria</taxon>
        <taxon>Pseudomonadati</taxon>
        <taxon>Bacteroidota</taxon>
        <taxon>Cytophagia</taxon>
        <taxon>Cytophagales</taxon>
        <taxon>Cyclobacteriaceae</taxon>
        <taxon>Algoriphagus</taxon>
    </lineage>
</organism>
<dbReference type="OrthoDB" id="965878at2"/>
<sequence>MKTLISISLAFFVLFSTIGMAKTTHFCMGHAMKSEIGFGEKHLDCGMAMDMDHSENEEDNQKDPKSCCENITEHLQVDEDVQLKKFEIKLDLNFALALVQVFIFGIDSSLQENPELPNYSSPPPTEDLQVLYETYLI</sequence>
<dbReference type="Pfam" id="PF26622">
    <property type="entry name" value="DUF8199"/>
    <property type="match status" value="1"/>
</dbReference>
<gene>
    <name evidence="2" type="ORF">CLV31_11259</name>
</gene>
<protein>
    <submittedName>
        <fullName evidence="2">Uncharacterized protein</fullName>
    </submittedName>
</protein>
<comment type="caution">
    <text evidence="2">The sequence shown here is derived from an EMBL/GenBank/DDBJ whole genome shotgun (WGS) entry which is preliminary data.</text>
</comment>
<evidence type="ECO:0000313" key="3">
    <source>
        <dbReference type="Proteomes" id="UP000248917"/>
    </source>
</evidence>
<feature type="signal peptide" evidence="1">
    <location>
        <begin position="1"/>
        <end position="21"/>
    </location>
</feature>
<evidence type="ECO:0000313" key="2">
    <source>
        <dbReference type="EMBL" id="PZV80292.1"/>
    </source>
</evidence>